<accession>S5XWQ8</accession>
<feature type="transmembrane region" description="Helical" evidence="1">
    <location>
        <begin position="274"/>
        <end position="293"/>
    </location>
</feature>
<name>S5XWQ8_PARAH</name>
<feature type="transmembrane region" description="Helical" evidence="1">
    <location>
        <begin position="299"/>
        <end position="317"/>
    </location>
</feature>
<evidence type="ECO:0000313" key="2">
    <source>
        <dbReference type="EMBL" id="AGT09737.1"/>
    </source>
</evidence>
<keyword evidence="3" id="KW-1185">Reference proteome</keyword>
<dbReference type="Proteomes" id="UP000015480">
    <property type="component" value="Chromosome"/>
</dbReference>
<feature type="transmembrane region" description="Helical" evidence="1">
    <location>
        <begin position="165"/>
        <end position="183"/>
    </location>
</feature>
<sequence length="319" mass="33555">MRHLVLILLLLGLCLFIGSGLVYAISETPLAQSMADQSTIATPPDAMILRETMLSEDAEAGVPLALSELFLKPRGPIFWSFALVAWAAALAYFLHFGGWISRPAPQASDAAARRDWPDEDWIRTDPPERTALGDHIGFAQIDDEASMAARRVSAPHSSEQDVRPLESWSLLIGLAAAAVWPWVFPGHAVVGFLLAALMLATLLGAALARPSGPVPARTSTTLGILAGWAMVMTCAAFATLLERDLGTSGTLSALVALLICAVASANIQLHLGSPFGFSATVIWGLFGIALATMETDATIATAAALAITFVGVALVRVST</sequence>
<evidence type="ECO:0000313" key="3">
    <source>
        <dbReference type="Proteomes" id="UP000015480"/>
    </source>
</evidence>
<feature type="transmembrane region" description="Helical" evidence="1">
    <location>
        <begin position="247"/>
        <end position="267"/>
    </location>
</feature>
<dbReference type="eggNOG" id="ENOG5031369">
    <property type="taxonomic scope" value="Bacteria"/>
</dbReference>
<proteinExistence type="predicted"/>
<feature type="transmembrane region" description="Helical" evidence="1">
    <location>
        <begin position="220"/>
        <end position="241"/>
    </location>
</feature>
<feature type="transmembrane region" description="Helical" evidence="1">
    <location>
        <begin position="77"/>
        <end position="94"/>
    </location>
</feature>
<dbReference type="EMBL" id="CP006650">
    <property type="protein sequence ID" value="AGT09737.1"/>
    <property type="molecule type" value="Genomic_DNA"/>
</dbReference>
<gene>
    <name evidence="2" type="ORF">JCM7686_2681</name>
</gene>
<reference evidence="2 3" key="1">
    <citation type="journal article" date="2014" name="BMC Genomics">
        <title>Architecture and functions of a multipartite genome of the methylotrophic bacterium Paracoccus aminophilus JCM 7686, containing primary and secondary chromids.</title>
        <authorList>
            <person name="Dziewit L."/>
            <person name="Czarnecki J."/>
            <person name="Wibberg D."/>
            <person name="Radlinska M."/>
            <person name="Mrozek P."/>
            <person name="Szymczak M."/>
            <person name="Schluter A."/>
            <person name="Puhler A."/>
            <person name="Bartosik D."/>
        </authorList>
    </citation>
    <scope>NUCLEOTIDE SEQUENCE [LARGE SCALE GENOMIC DNA]</scope>
    <source>
        <strain evidence="2">JCM 7686</strain>
    </source>
</reference>
<keyword evidence="1" id="KW-1133">Transmembrane helix</keyword>
<organism evidence="2 3">
    <name type="scientific">Paracoccus aminophilus JCM 7686</name>
    <dbReference type="NCBI Taxonomy" id="1367847"/>
    <lineage>
        <taxon>Bacteria</taxon>
        <taxon>Pseudomonadati</taxon>
        <taxon>Pseudomonadota</taxon>
        <taxon>Alphaproteobacteria</taxon>
        <taxon>Rhodobacterales</taxon>
        <taxon>Paracoccaceae</taxon>
        <taxon>Paracoccus</taxon>
    </lineage>
</organism>
<evidence type="ECO:0000256" key="1">
    <source>
        <dbReference type="SAM" id="Phobius"/>
    </source>
</evidence>
<dbReference type="AlphaFoldDB" id="S5XWQ8"/>
<keyword evidence="1" id="KW-0472">Membrane</keyword>
<dbReference type="HOGENOM" id="CLU_972700_0_0_5"/>
<dbReference type="KEGG" id="pami:JCM7686_2681"/>
<protein>
    <submittedName>
        <fullName evidence="2">Uncharacterized protein</fullName>
    </submittedName>
</protein>
<feature type="transmembrane region" description="Helical" evidence="1">
    <location>
        <begin position="189"/>
        <end position="208"/>
    </location>
</feature>
<dbReference type="PATRIC" id="fig|1367847.3.peg.2681"/>
<keyword evidence="1" id="KW-0812">Transmembrane</keyword>